<evidence type="ECO:0000256" key="1">
    <source>
        <dbReference type="ARBA" id="ARBA00007980"/>
    </source>
</evidence>
<dbReference type="GO" id="GO:0030488">
    <property type="term" value="P:tRNA methylation"/>
    <property type="evidence" value="ECO:0007669"/>
    <property type="project" value="TreeGrafter"/>
</dbReference>
<dbReference type="FunCoup" id="A0A6P8RWS2">
    <property type="interactions" value="1870"/>
</dbReference>
<dbReference type="Pfam" id="PF03966">
    <property type="entry name" value="Trm112p"/>
    <property type="match status" value="1"/>
</dbReference>
<evidence type="ECO:0000256" key="2">
    <source>
        <dbReference type="ARBA" id="ARBA00019989"/>
    </source>
</evidence>
<dbReference type="PANTHER" id="PTHR12773">
    <property type="entry name" value="UPF0315 PROTEIN-RELATED"/>
    <property type="match status" value="1"/>
</dbReference>
<sequence>MPKGGWGAERKRVLASCTASRSFYFLLCACARGAGWTFSALRMRFLPFSGRQTRRERRERDTRVLVFVAHVGGRDMKLLTHNLLTSHVKGVVLGYPLIIQANEVKVSNVDFNQAFVARMIPKLEWSALIKAADSVEVMEGTLKCPESGREFPIIRGIPNMLLNEEET</sequence>
<dbReference type="CTD" id="51504"/>
<dbReference type="Gene3D" id="2.20.25.10">
    <property type="match status" value="2"/>
</dbReference>
<dbReference type="InParanoid" id="A0A6P8RWS2"/>
<dbReference type="OrthoDB" id="2187549at2759"/>
<accession>A0A6P8RWS2</accession>
<evidence type="ECO:0000313" key="5">
    <source>
        <dbReference type="RefSeq" id="XP_033810092.1"/>
    </source>
</evidence>
<name>A0A6P8RWS2_GEOSA</name>
<dbReference type="PANTHER" id="PTHR12773:SF0">
    <property type="entry name" value="MULTIFUNCTIONAL METHYLTRANSFERASE SUBUNIT TRM112-LIKE PROTEIN"/>
    <property type="match status" value="1"/>
</dbReference>
<dbReference type="SUPFAM" id="SSF158997">
    <property type="entry name" value="Trm112p-like"/>
    <property type="match status" value="1"/>
</dbReference>
<gene>
    <name evidence="5" type="primary">TRMT112</name>
</gene>
<dbReference type="AlphaFoldDB" id="A0A6P8RWS2"/>
<protein>
    <recommendedName>
        <fullName evidence="2">Multifunctional methyltransferase subunit TRM112-like protein</fullName>
    </recommendedName>
    <alternativeName>
        <fullName evidence="3">tRNA methyltransferase 112 homolog</fullName>
    </alternativeName>
</protein>
<proteinExistence type="inferred from homology"/>
<dbReference type="GO" id="GO:0046982">
    <property type="term" value="F:protein heterodimerization activity"/>
    <property type="evidence" value="ECO:0007669"/>
    <property type="project" value="InterPro"/>
</dbReference>
<dbReference type="GeneID" id="117364699"/>
<organism evidence="4 5">
    <name type="scientific">Geotrypetes seraphini</name>
    <name type="common">Gaboon caecilian</name>
    <name type="synonym">Caecilia seraphini</name>
    <dbReference type="NCBI Taxonomy" id="260995"/>
    <lineage>
        <taxon>Eukaryota</taxon>
        <taxon>Metazoa</taxon>
        <taxon>Chordata</taxon>
        <taxon>Craniata</taxon>
        <taxon>Vertebrata</taxon>
        <taxon>Euteleostomi</taxon>
        <taxon>Amphibia</taxon>
        <taxon>Gymnophiona</taxon>
        <taxon>Geotrypetes</taxon>
    </lineage>
</organism>
<keyword evidence="4" id="KW-1185">Reference proteome</keyword>
<reference evidence="5" key="1">
    <citation type="submission" date="2025-08" db="UniProtKB">
        <authorList>
            <consortium name="RefSeq"/>
        </authorList>
    </citation>
    <scope>IDENTIFICATION</scope>
</reference>
<evidence type="ECO:0000256" key="3">
    <source>
        <dbReference type="ARBA" id="ARBA00030516"/>
    </source>
</evidence>
<evidence type="ECO:0000313" key="4">
    <source>
        <dbReference type="Proteomes" id="UP000515159"/>
    </source>
</evidence>
<comment type="similarity">
    <text evidence="1">Belongs to the TRM112 family.</text>
</comment>
<dbReference type="CDD" id="cd21089">
    <property type="entry name" value="Trm112-like"/>
    <property type="match status" value="1"/>
</dbReference>
<dbReference type="InterPro" id="IPR039127">
    <property type="entry name" value="Trm112"/>
</dbReference>
<dbReference type="GO" id="GO:0070476">
    <property type="term" value="P:rRNA (guanine-N7)-methylation"/>
    <property type="evidence" value="ECO:0007669"/>
    <property type="project" value="TreeGrafter"/>
</dbReference>
<dbReference type="InterPro" id="IPR005651">
    <property type="entry name" value="Trm112-like"/>
</dbReference>
<dbReference type="Proteomes" id="UP000515159">
    <property type="component" value="Chromosome 8"/>
</dbReference>
<dbReference type="RefSeq" id="XP_033810092.1">
    <property type="nucleotide sequence ID" value="XM_033954201.1"/>
</dbReference>